<protein>
    <recommendedName>
        <fullName evidence="7">ABC transmembrane type-1 domain-containing protein</fullName>
    </recommendedName>
</protein>
<name>A0A4S2M3S6_OPIFE</name>
<dbReference type="InterPro" id="IPR036640">
    <property type="entry name" value="ABC1_TM_sf"/>
</dbReference>
<evidence type="ECO:0000256" key="1">
    <source>
        <dbReference type="ARBA" id="ARBA00004141"/>
    </source>
</evidence>
<keyword evidence="3" id="KW-1133">Transmembrane helix</keyword>
<dbReference type="InterPro" id="IPR039421">
    <property type="entry name" value="Type_1_exporter"/>
</dbReference>
<accession>A0A4S2M3S6</accession>
<evidence type="ECO:0000313" key="6">
    <source>
        <dbReference type="Proteomes" id="UP000308267"/>
    </source>
</evidence>
<gene>
    <name evidence="5" type="ORF">CRM22_003040</name>
</gene>
<dbReference type="PANTHER" id="PTHR24221:SF470">
    <property type="entry name" value="MITOCHONDRIAL ABC TRANSPORTER ATM"/>
    <property type="match status" value="1"/>
</dbReference>
<evidence type="ECO:0000256" key="4">
    <source>
        <dbReference type="ARBA" id="ARBA00023136"/>
    </source>
</evidence>
<keyword evidence="2" id="KW-0812">Transmembrane</keyword>
<reference evidence="5 6" key="1">
    <citation type="journal article" date="2019" name="BMC Genomics">
        <title>New insights from Opisthorchis felineus genome: update on genomics of the epidemiologically important liver flukes.</title>
        <authorList>
            <person name="Ershov N.I."/>
            <person name="Mordvinov V.A."/>
            <person name="Prokhortchouk E.B."/>
            <person name="Pakharukova M.Y."/>
            <person name="Gunbin K.V."/>
            <person name="Ustyantsev K."/>
            <person name="Genaev M.A."/>
            <person name="Blinov A.G."/>
            <person name="Mazur A."/>
            <person name="Boulygina E."/>
            <person name="Tsygankova S."/>
            <person name="Khrameeva E."/>
            <person name="Chekanov N."/>
            <person name="Fan G."/>
            <person name="Xiao A."/>
            <person name="Zhang H."/>
            <person name="Xu X."/>
            <person name="Yang H."/>
            <person name="Solovyev V."/>
            <person name="Lee S.M."/>
            <person name="Liu X."/>
            <person name="Afonnikov D.A."/>
            <person name="Skryabin K.G."/>
        </authorList>
    </citation>
    <scope>NUCLEOTIDE SEQUENCE [LARGE SCALE GENOMIC DNA]</scope>
    <source>
        <strain evidence="5">AK-0245</strain>
        <tissue evidence="5">Whole organism</tissue>
    </source>
</reference>
<proteinExistence type="predicted"/>
<sequence length="156" mass="16670">MISVASQIALDPISGAATAAAVGDLVSGTAAEQTARAFTVGDLVLVNGLLLQLSVPLNFLGMMYREVRQSLVDMSTLFLLMKLEPKIKSPRGAPNLTVDKSNASIEFRDVKFAYMSKGVKKPDVLIGRSICDGLSFKVNHGFCATSMVRATCTTIR</sequence>
<keyword evidence="4" id="KW-0472">Membrane</keyword>
<dbReference type="GO" id="GO:0042626">
    <property type="term" value="F:ATPase-coupled transmembrane transporter activity"/>
    <property type="evidence" value="ECO:0007669"/>
    <property type="project" value="TreeGrafter"/>
</dbReference>
<dbReference type="GO" id="GO:0005743">
    <property type="term" value="C:mitochondrial inner membrane"/>
    <property type="evidence" value="ECO:0007669"/>
    <property type="project" value="TreeGrafter"/>
</dbReference>
<evidence type="ECO:0000256" key="2">
    <source>
        <dbReference type="ARBA" id="ARBA00022692"/>
    </source>
</evidence>
<evidence type="ECO:0000313" key="5">
    <source>
        <dbReference type="EMBL" id="TGZ70726.1"/>
    </source>
</evidence>
<dbReference type="EMBL" id="SJOL01005178">
    <property type="protein sequence ID" value="TGZ70726.1"/>
    <property type="molecule type" value="Genomic_DNA"/>
</dbReference>
<organism evidence="5 6">
    <name type="scientific">Opisthorchis felineus</name>
    <dbReference type="NCBI Taxonomy" id="147828"/>
    <lineage>
        <taxon>Eukaryota</taxon>
        <taxon>Metazoa</taxon>
        <taxon>Spiralia</taxon>
        <taxon>Lophotrochozoa</taxon>
        <taxon>Platyhelminthes</taxon>
        <taxon>Trematoda</taxon>
        <taxon>Digenea</taxon>
        <taxon>Opisthorchiida</taxon>
        <taxon>Opisthorchiata</taxon>
        <taxon>Opisthorchiidae</taxon>
        <taxon>Opisthorchis</taxon>
    </lineage>
</organism>
<dbReference type="STRING" id="147828.A0A4S2M3S6"/>
<dbReference type="GO" id="GO:0006879">
    <property type="term" value="P:intracellular iron ion homeostasis"/>
    <property type="evidence" value="ECO:0007669"/>
    <property type="project" value="TreeGrafter"/>
</dbReference>
<dbReference type="GO" id="GO:0005524">
    <property type="term" value="F:ATP binding"/>
    <property type="evidence" value="ECO:0007669"/>
    <property type="project" value="InterPro"/>
</dbReference>
<evidence type="ECO:0000256" key="3">
    <source>
        <dbReference type="ARBA" id="ARBA00022989"/>
    </source>
</evidence>
<comment type="subcellular location">
    <subcellularLocation>
        <location evidence="1">Membrane</location>
        <topology evidence="1">Multi-pass membrane protein</topology>
    </subcellularLocation>
</comment>
<dbReference type="AlphaFoldDB" id="A0A4S2M3S6"/>
<comment type="caution">
    <text evidence="5">The sequence shown here is derived from an EMBL/GenBank/DDBJ whole genome shotgun (WGS) entry which is preliminary data.</text>
</comment>
<keyword evidence="6" id="KW-1185">Reference proteome</keyword>
<dbReference type="OrthoDB" id="6500128at2759"/>
<evidence type="ECO:0008006" key="7">
    <source>
        <dbReference type="Google" id="ProtNLM"/>
    </source>
</evidence>
<dbReference type="PANTHER" id="PTHR24221">
    <property type="entry name" value="ATP-BINDING CASSETTE SUB-FAMILY B"/>
    <property type="match status" value="1"/>
</dbReference>
<dbReference type="SUPFAM" id="SSF90123">
    <property type="entry name" value="ABC transporter transmembrane region"/>
    <property type="match status" value="1"/>
</dbReference>
<dbReference type="Proteomes" id="UP000308267">
    <property type="component" value="Unassembled WGS sequence"/>
</dbReference>
<dbReference type="Gene3D" id="1.20.1560.10">
    <property type="entry name" value="ABC transporter type 1, transmembrane domain"/>
    <property type="match status" value="1"/>
</dbReference>